<dbReference type="GO" id="GO:0004803">
    <property type="term" value="F:transposase activity"/>
    <property type="evidence" value="ECO:0007669"/>
    <property type="project" value="InterPro"/>
</dbReference>
<name>A0A923KVQ1_9BURK</name>
<accession>A0A923KVQ1</accession>
<keyword evidence="2" id="KW-1185">Reference proteome</keyword>
<evidence type="ECO:0000313" key="1">
    <source>
        <dbReference type="EMBL" id="MBC3935617.1"/>
    </source>
</evidence>
<sequence length="134" mass="15094">MLELLSKAVRRKKRHNFLQEFKKQLAQRALEPGVYVSLLAQENDINVNMQFKWRRQLREGCFDGVTCRQAMFPVTVVDESFDRLPVTNSIPTELLVAVSANEFATHTPSVIEVQIAGAAMWSKCCGSPAMACAY</sequence>
<dbReference type="GO" id="GO:0006313">
    <property type="term" value="P:DNA transposition"/>
    <property type="evidence" value="ECO:0007669"/>
    <property type="project" value="InterPro"/>
</dbReference>
<comment type="caution">
    <text evidence="1">The sequence shown here is derived from an EMBL/GenBank/DDBJ whole genome shotgun (WGS) entry which is preliminary data.</text>
</comment>
<dbReference type="EMBL" id="JACOGG010000008">
    <property type="protein sequence ID" value="MBC3935617.1"/>
    <property type="molecule type" value="Genomic_DNA"/>
</dbReference>
<dbReference type="AlphaFoldDB" id="A0A923KVQ1"/>
<dbReference type="InterPro" id="IPR010921">
    <property type="entry name" value="Trp_repressor/repl_initiator"/>
</dbReference>
<protein>
    <submittedName>
        <fullName evidence="1">Transposase</fullName>
    </submittedName>
</protein>
<evidence type="ECO:0000313" key="2">
    <source>
        <dbReference type="Proteomes" id="UP000612361"/>
    </source>
</evidence>
<reference evidence="1" key="1">
    <citation type="submission" date="2020-08" db="EMBL/GenBank/DDBJ databases">
        <title>Novel species isolated from subtropical streams in China.</title>
        <authorList>
            <person name="Lu H."/>
        </authorList>
    </citation>
    <scope>NUCLEOTIDE SEQUENCE</scope>
    <source>
        <strain evidence="1">CY7W</strain>
    </source>
</reference>
<dbReference type="InterPro" id="IPR002514">
    <property type="entry name" value="Transposase_8"/>
</dbReference>
<dbReference type="SUPFAM" id="SSF48295">
    <property type="entry name" value="TrpR-like"/>
    <property type="match status" value="1"/>
</dbReference>
<dbReference type="GO" id="GO:0043565">
    <property type="term" value="F:sequence-specific DNA binding"/>
    <property type="evidence" value="ECO:0007669"/>
    <property type="project" value="InterPro"/>
</dbReference>
<organism evidence="1 2">
    <name type="scientific">Undibacterium rugosum</name>
    <dbReference type="NCBI Taxonomy" id="2762291"/>
    <lineage>
        <taxon>Bacteria</taxon>
        <taxon>Pseudomonadati</taxon>
        <taxon>Pseudomonadota</taxon>
        <taxon>Betaproteobacteria</taxon>
        <taxon>Burkholderiales</taxon>
        <taxon>Oxalobacteraceae</taxon>
        <taxon>Undibacterium</taxon>
    </lineage>
</organism>
<proteinExistence type="predicted"/>
<dbReference type="Proteomes" id="UP000612361">
    <property type="component" value="Unassembled WGS sequence"/>
</dbReference>
<gene>
    <name evidence="1" type="ORF">H8K47_09605</name>
</gene>
<dbReference type="Pfam" id="PF01527">
    <property type="entry name" value="HTH_Tnp_1"/>
    <property type="match status" value="1"/>
</dbReference>